<keyword evidence="3" id="KW-0804">Transcription</keyword>
<dbReference type="CDD" id="cd06170">
    <property type="entry name" value="LuxR_C_like"/>
    <property type="match status" value="1"/>
</dbReference>
<organism evidence="5 6">
    <name type="scientific">Pseudorhodoferax soli</name>
    <dbReference type="NCBI Taxonomy" id="545864"/>
    <lineage>
        <taxon>Bacteria</taxon>
        <taxon>Pseudomonadati</taxon>
        <taxon>Pseudomonadota</taxon>
        <taxon>Betaproteobacteria</taxon>
        <taxon>Burkholderiales</taxon>
        <taxon>Comamonadaceae</taxon>
    </lineage>
</organism>
<evidence type="ECO:0000259" key="4">
    <source>
        <dbReference type="PROSITE" id="PS50043"/>
    </source>
</evidence>
<dbReference type="InterPro" id="IPR000792">
    <property type="entry name" value="Tscrpt_reg_LuxR_C"/>
</dbReference>
<dbReference type="PROSITE" id="PS50043">
    <property type="entry name" value="HTH_LUXR_2"/>
    <property type="match status" value="1"/>
</dbReference>
<dbReference type="PANTHER" id="PTHR44688:SF16">
    <property type="entry name" value="DNA-BINDING TRANSCRIPTIONAL ACTIVATOR DEVR_DOSR"/>
    <property type="match status" value="1"/>
</dbReference>
<sequence>MSPRSPVRTASRTLIELLREWLHALAAQDVGAIVVLGPELQGDPSERRVLAVYPLSAQQAAYALARSPDFGEGPQRLGMPAVAWQALARPLHQPEAEVDAHWRSTWMALGLQAVVRVSFGLPAGRSFDCFLFVSGEQQQRSHAAMLGWLAQGFWPTLRSALVAAWSPLTRREEECLRLAFDGLTARASAERMACSERTVNFHMANAMAKLGADNKMAAIQRACWLGAI</sequence>
<dbReference type="Pfam" id="PF00196">
    <property type="entry name" value="GerE"/>
    <property type="match status" value="1"/>
</dbReference>
<dbReference type="InterPro" id="IPR036388">
    <property type="entry name" value="WH-like_DNA-bd_sf"/>
</dbReference>
<evidence type="ECO:0000256" key="1">
    <source>
        <dbReference type="ARBA" id="ARBA00023015"/>
    </source>
</evidence>
<feature type="domain" description="HTH luxR-type" evidence="4">
    <location>
        <begin position="161"/>
        <end position="226"/>
    </location>
</feature>
<dbReference type="AlphaFoldDB" id="A0A368XTV1"/>
<accession>A0A368XTV1</accession>
<keyword evidence="6" id="KW-1185">Reference proteome</keyword>
<dbReference type="SMART" id="SM00421">
    <property type="entry name" value="HTH_LUXR"/>
    <property type="match status" value="1"/>
</dbReference>
<keyword evidence="2 5" id="KW-0238">DNA-binding</keyword>
<gene>
    <name evidence="5" type="ORF">DES41_104134</name>
</gene>
<evidence type="ECO:0000256" key="2">
    <source>
        <dbReference type="ARBA" id="ARBA00023125"/>
    </source>
</evidence>
<dbReference type="OrthoDB" id="9774661at2"/>
<dbReference type="PRINTS" id="PR00038">
    <property type="entry name" value="HTHLUXR"/>
</dbReference>
<evidence type="ECO:0000256" key="3">
    <source>
        <dbReference type="ARBA" id="ARBA00023163"/>
    </source>
</evidence>
<dbReference type="GO" id="GO:0003677">
    <property type="term" value="F:DNA binding"/>
    <property type="evidence" value="ECO:0007669"/>
    <property type="project" value="UniProtKB-KW"/>
</dbReference>
<name>A0A368XTV1_9BURK</name>
<dbReference type="PANTHER" id="PTHR44688">
    <property type="entry name" value="DNA-BINDING TRANSCRIPTIONAL ACTIVATOR DEVR_DOSR"/>
    <property type="match status" value="1"/>
</dbReference>
<comment type="caution">
    <text evidence="5">The sequence shown here is derived from an EMBL/GenBank/DDBJ whole genome shotgun (WGS) entry which is preliminary data.</text>
</comment>
<dbReference type="SUPFAM" id="SSF46894">
    <property type="entry name" value="C-terminal effector domain of the bipartite response regulators"/>
    <property type="match status" value="1"/>
</dbReference>
<proteinExistence type="predicted"/>
<dbReference type="Proteomes" id="UP000252884">
    <property type="component" value="Unassembled WGS sequence"/>
</dbReference>
<keyword evidence="1" id="KW-0805">Transcription regulation</keyword>
<dbReference type="Gene3D" id="1.10.10.10">
    <property type="entry name" value="Winged helix-like DNA-binding domain superfamily/Winged helix DNA-binding domain"/>
    <property type="match status" value="1"/>
</dbReference>
<dbReference type="EMBL" id="QPJK01000004">
    <property type="protein sequence ID" value="RCW71315.1"/>
    <property type="molecule type" value="Genomic_DNA"/>
</dbReference>
<reference evidence="5 6" key="1">
    <citation type="submission" date="2018-07" db="EMBL/GenBank/DDBJ databases">
        <title>Genomic Encyclopedia of Type Strains, Phase IV (KMG-IV): sequencing the most valuable type-strain genomes for metagenomic binning, comparative biology and taxonomic classification.</title>
        <authorList>
            <person name="Goeker M."/>
        </authorList>
    </citation>
    <scope>NUCLEOTIDE SEQUENCE [LARGE SCALE GENOMIC DNA]</scope>
    <source>
        <strain evidence="5 6">DSM 21634</strain>
    </source>
</reference>
<evidence type="ECO:0000313" key="6">
    <source>
        <dbReference type="Proteomes" id="UP000252884"/>
    </source>
</evidence>
<evidence type="ECO:0000313" key="5">
    <source>
        <dbReference type="EMBL" id="RCW71315.1"/>
    </source>
</evidence>
<dbReference type="InterPro" id="IPR016032">
    <property type="entry name" value="Sig_transdc_resp-reg_C-effctor"/>
</dbReference>
<dbReference type="GO" id="GO:0006355">
    <property type="term" value="P:regulation of DNA-templated transcription"/>
    <property type="evidence" value="ECO:0007669"/>
    <property type="project" value="InterPro"/>
</dbReference>
<protein>
    <submittedName>
        <fullName evidence="5">DNA-binding CsgD family transcriptional regulator</fullName>
    </submittedName>
</protein>